<keyword evidence="8 17" id="KW-0032">Aminotransferase</keyword>
<dbReference type="Gene3D" id="3.20.10.10">
    <property type="entry name" value="D-amino Acid Aminotransferase, subunit A, domain 2"/>
    <property type="match status" value="1"/>
</dbReference>
<keyword evidence="12" id="KW-0100">Branched-chain amino acid biosynthesis</keyword>
<dbReference type="AlphaFoldDB" id="A0A833JEY3"/>
<dbReference type="NCBIfam" id="TIGR01123">
    <property type="entry name" value="ilvE_II"/>
    <property type="match status" value="1"/>
</dbReference>
<dbReference type="GO" id="GO:0004084">
    <property type="term" value="F:branched-chain-amino-acid transaminase activity"/>
    <property type="evidence" value="ECO:0007669"/>
    <property type="project" value="UniProtKB-EC"/>
</dbReference>
<dbReference type="InterPro" id="IPR043131">
    <property type="entry name" value="BCAT-like_N"/>
</dbReference>
<evidence type="ECO:0000256" key="5">
    <source>
        <dbReference type="ARBA" id="ARBA00005072"/>
    </source>
</evidence>
<dbReference type="PANTHER" id="PTHR11825:SF44">
    <property type="entry name" value="BRANCHED-CHAIN-AMINO-ACID AMINOTRANSFERASE"/>
    <property type="match status" value="1"/>
</dbReference>
<evidence type="ECO:0000256" key="8">
    <source>
        <dbReference type="ARBA" id="ARBA00022576"/>
    </source>
</evidence>
<dbReference type="EC" id="2.6.1.42" evidence="7"/>
<comment type="catalytic activity">
    <reaction evidence="15">
        <text>L-leucine + 2-oxoglutarate = 4-methyl-2-oxopentanoate + L-glutamate</text>
        <dbReference type="Rhea" id="RHEA:18321"/>
        <dbReference type="ChEBI" id="CHEBI:16810"/>
        <dbReference type="ChEBI" id="CHEBI:17865"/>
        <dbReference type="ChEBI" id="CHEBI:29985"/>
        <dbReference type="ChEBI" id="CHEBI:57427"/>
        <dbReference type="EC" id="2.6.1.42"/>
    </reaction>
</comment>
<name>A0A833JEY3_9BACT</name>
<organism evidence="17 18">
    <name type="scientific">Fluviispira multicolorata</name>
    <dbReference type="NCBI Taxonomy" id="2654512"/>
    <lineage>
        <taxon>Bacteria</taxon>
        <taxon>Pseudomonadati</taxon>
        <taxon>Bdellovibrionota</taxon>
        <taxon>Oligoflexia</taxon>
        <taxon>Silvanigrellales</taxon>
        <taxon>Silvanigrellaceae</taxon>
        <taxon>Fluviispira</taxon>
    </lineage>
</organism>
<dbReference type="UniPathway" id="UPA00048">
    <property type="reaction ID" value="UER00073"/>
</dbReference>
<evidence type="ECO:0000256" key="3">
    <source>
        <dbReference type="ARBA" id="ARBA00004824"/>
    </source>
</evidence>
<evidence type="ECO:0000313" key="18">
    <source>
        <dbReference type="Proteomes" id="UP000442694"/>
    </source>
</evidence>
<comment type="catalytic activity">
    <reaction evidence="14">
        <text>L-isoleucine + 2-oxoglutarate = (S)-3-methyl-2-oxopentanoate + L-glutamate</text>
        <dbReference type="Rhea" id="RHEA:24801"/>
        <dbReference type="ChEBI" id="CHEBI:16810"/>
        <dbReference type="ChEBI" id="CHEBI:29985"/>
        <dbReference type="ChEBI" id="CHEBI:35146"/>
        <dbReference type="ChEBI" id="CHEBI:58045"/>
        <dbReference type="EC" id="2.6.1.42"/>
    </reaction>
</comment>
<dbReference type="PIRSF" id="PIRSF006468">
    <property type="entry name" value="BCAT1"/>
    <property type="match status" value="1"/>
</dbReference>
<evidence type="ECO:0000256" key="10">
    <source>
        <dbReference type="ARBA" id="ARBA00022679"/>
    </source>
</evidence>
<comment type="catalytic activity">
    <reaction evidence="13">
        <text>L-valine + 2-oxoglutarate = 3-methyl-2-oxobutanoate + L-glutamate</text>
        <dbReference type="Rhea" id="RHEA:24813"/>
        <dbReference type="ChEBI" id="CHEBI:11851"/>
        <dbReference type="ChEBI" id="CHEBI:16810"/>
        <dbReference type="ChEBI" id="CHEBI:29985"/>
        <dbReference type="ChEBI" id="CHEBI:57762"/>
        <dbReference type="EC" id="2.6.1.42"/>
    </reaction>
</comment>
<evidence type="ECO:0000256" key="9">
    <source>
        <dbReference type="ARBA" id="ARBA00022605"/>
    </source>
</evidence>
<dbReference type="InterPro" id="IPR001544">
    <property type="entry name" value="Aminotrans_IV"/>
</dbReference>
<evidence type="ECO:0000256" key="6">
    <source>
        <dbReference type="ARBA" id="ARBA00009320"/>
    </source>
</evidence>
<dbReference type="EMBL" id="WFLN01000005">
    <property type="protein sequence ID" value="KAB8032149.1"/>
    <property type="molecule type" value="Genomic_DNA"/>
</dbReference>
<reference evidence="17 18" key="1">
    <citation type="submission" date="2019-10" db="EMBL/GenBank/DDBJ databases">
        <title>New genus of Silvanigrellaceae.</title>
        <authorList>
            <person name="Pitt A."/>
            <person name="Hahn M.W."/>
        </authorList>
    </citation>
    <scope>NUCLEOTIDE SEQUENCE [LARGE SCALE GENOMIC DNA]</scope>
    <source>
        <strain evidence="17 18">33A1-SZDP</strain>
    </source>
</reference>
<dbReference type="CDD" id="cd01557">
    <property type="entry name" value="BCAT_beta_family"/>
    <property type="match status" value="1"/>
</dbReference>
<keyword evidence="10 17" id="KW-0808">Transferase</keyword>
<evidence type="ECO:0000256" key="7">
    <source>
        <dbReference type="ARBA" id="ARBA00013053"/>
    </source>
</evidence>
<comment type="pathway">
    <text evidence="4">Amino-acid biosynthesis; L-valine biosynthesis; L-valine from pyruvate: step 4/4.</text>
</comment>
<feature type="modified residue" description="N6-(pyridoxal phosphate)lysine" evidence="16">
    <location>
        <position position="247"/>
    </location>
</feature>
<dbReference type="NCBIfam" id="NF009897">
    <property type="entry name" value="PRK13357.1"/>
    <property type="match status" value="1"/>
</dbReference>
<sequence>MPTFQDVVKLLAKKKKKVYGRDSETKPFRLSRKGNNMINKRNLVNEKKDFKIIKLLLPKHMRKTPPTSSEAIPFGAVTTDHMLICDYIPHKNGWQIPEIIPYKPFTLNPSALVFHYGQTIFEGLKAYRSKENNEEVYLFRPEKNAQRLRLSALRLGMEPIPEDLFVACVEELVKVERKWILPAPDSLYIRPAMIPLDEGVSYRASRAYRFFIILSPAKSYFSNETGVSVFIERKLSRAAVGGSGEAKCGGNYAAALPPMVKAKEYGAEQVLWLDSNEHKYVEEAGAMNVMFVYGKKIVTPALSGSILQGITRASILELAKDLGFDVEENKVEISKVIEDIKNNKLTEMFACGTAAVITPINMLIDENEKIEINNGKIGEITLKLKDHLIGIQMGNLQDPYGWRIPIV</sequence>
<dbReference type="Proteomes" id="UP000442694">
    <property type="component" value="Unassembled WGS sequence"/>
</dbReference>
<comment type="caution">
    <text evidence="17">The sequence shown here is derived from an EMBL/GenBank/DDBJ whole genome shotgun (WGS) entry which is preliminary data.</text>
</comment>
<proteinExistence type="inferred from homology"/>
<dbReference type="GO" id="GO:0009099">
    <property type="term" value="P:L-valine biosynthetic process"/>
    <property type="evidence" value="ECO:0007669"/>
    <property type="project" value="UniProtKB-UniPathway"/>
</dbReference>
<keyword evidence="18" id="KW-1185">Reference proteome</keyword>
<comment type="cofactor">
    <cofactor evidence="1">
        <name>pyridoxal 5'-phosphate</name>
        <dbReference type="ChEBI" id="CHEBI:597326"/>
    </cofactor>
</comment>
<dbReference type="SUPFAM" id="SSF56752">
    <property type="entry name" value="D-aminoacid aminotransferase-like PLP-dependent enzymes"/>
    <property type="match status" value="1"/>
</dbReference>
<comment type="similarity">
    <text evidence="6">Belongs to the class-IV pyridoxal-phosphate-dependent aminotransferase family.</text>
</comment>
<gene>
    <name evidence="17" type="ORF">GCL57_05745</name>
</gene>
<comment type="pathway">
    <text evidence="5">Amino-acid biosynthesis; L-leucine biosynthesis; L-leucine from 3-methyl-2-oxobutanoate: step 4/4.</text>
</comment>
<evidence type="ECO:0000313" key="17">
    <source>
        <dbReference type="EMBL" id="KAB8032149.1"/>
    </source>
</evidence>
<dbReference type="Pfam" id="PF01063">
    <property type="entry name" value="Aminotran_4"/>
    <property type="match status" value="1"/>
</dbReference>
<dbReference type="InterPro" id="IPR005786">
    <property type="entry name" value="B_amino_transII"/>
</dbReference>
<evidence type="ECO:0000256" key="1">
    <source>
        <dbReference type="ARBA" id="ARBA00001933"/>
    </source>
</evidence>
<evidence type="ECO:0000256" key="14">
    <source>
        <dbReference type="ARBA" id="ARBA00048798"/>
    </source>
</evidence>
<dbReference type="InterPro" id="IPR043132">
    <property type="entry name" value="BCAT-like_C"/>
</dbReference>
<dbReference type="InterPro" id="IPR036038">
    <property type="entry name" value="Aminotransferase-like"/>
</dbReference>
<dbReference type="InterPro" id="IPR033939">
    <property type="entry name" value="BCAT_family"/>
</dbReference>
<evidence type="ECO:0000256" key="15">
    <source>
        <dbReference type="ARBA" id="ARBA00049229"/>
    </source>
</evidence>
<evidence type="ECO:0000256" key="11">
    <source>
        <dbReference type="ARBA" id="ARBA00022898"/>
    </source>
</evidence>
<keyword evidence="9" id="KW-0028">Amino-acid biosynthesis</keyword>
<dbReference type="PANTHER" id="PTHR11825">
    <property type="entry name" value="SUBGROUP IIII AMINOTRANSFERASE"/>
    <property type="match status" value="1"/>
</dbReference>
<protein>
    <recommendedName>
        <fullName evidence="7">branched-chain-amino-acid transaminase</fullName>
        <ecNumber evidence="7">2.6.1.42</ecNumber>
    </recommendedName>
</protein>
<evidence type="ECO:0000256" key="16">
    <source>
        <dbReference type="PIRSR" id="PIRSR006468-1"/>
    </source>
</evidence>
<dbReference type="UniPathway" id="UPA00049">
    <property type="reaction ID" value="UER00062"/>
</dbReference>
<evidence type="ECO:0000256" key="2">
    <source>
        <dbReference type="ARBA" id="ARBA00003109"/>
    </source>
</evidence>
<dbReference type="UniPathway" id="UPA00047">
    <property type="reaction ID" value="UER00058"/>
</dbReference>
<dbReference type="GO" id="GO:0009097">
    <property type="term" value="P:isoleucine biosynthetic process"/>
    <property type="evidence" value="ECO:0007669"/>
    <property type="project" value="UniProtKB-UniPathway"/>
</dbReference>
<keyword evidence="11" id="KW-0663">Pyridoxal phosphate</keyword>
<dbReference type="GO" id="GO:0009098">
    <property type="term" value="P:L-leucine biosynthetic process"/>
    <property type="evidence" value="ECO:0007669"/>
    <property type="project" value="UniProtKB-UniPathway"/>
</dbReference>
<comment type="function">
    <text evidence="2">Acts on leucine, isoleucine and valine.</text>
</comment>
<accession>A0A833JEY3</accession>
<evidence type="ECO:0000256" key="13">
    <source>
        <dbReference type="ARBA" id="ARBA00048212"/>
    </source>
</evidence>
<evidence type="ECO:0000256" key="12">
    <source>
        <dbReference type="ARBA" id="ARBA00023304"/>
    </source>
</evidence>
<dbReference type="Gene3D" id="3.30.470.10">
    <property type="match status" value="1"/>
</dbReference>
<evidence type="ECO:0000256" key="4">
    <source>
        <dbReference type="ARBA" id="ARBA00004931"/>
    </source>
</evidence>
<comment type="pathway">
    <text evidence="3">Amino-acid biosynthesis; L-isoleucine biosynthesis; L-isoleucine from 2-oxobutanoate: step 4/4.</text>
</comment>